<dbReference type="Gene3D" id="3.40.50.1820">
    <property type="entry name" value="alpha/beta hydrolase"/>
    <property type="match status" value="1"/>
</dbReference>
<dbReference type="InterPro" id="IPR029058">
    <property type="entry name" value="AB_hydrolase_fold"/>
</dbReference>
<dbReference type="GO" id="GO:0016788">
    <property type="term" value="F:hydrolase activity, acting on ester bonds"/>
    <property type="evidence" value="ECO:0007669"/>
    <property type="project" value="TreeGrafter"/>
</dbReference>
<dbReference type="RefSeq" id="WP_103720089.1">
    <property type="nucleotide sequence ID" value="NZ_PQFZ01000014.1"/>
</dbReference>
<protein>
    <recommendedName>
        <fullName evidence="5">Esterase</fullName>
    </recommendedName>
</protein>
<reference evidence="3 4" key="1">
    <citation type="submission" date="2018-01" db="EMBL/GenBank/DDBJ databases">
        <title>Genomic Encyclopedia of Type Strains, Phase III (KMG-III): the genomes of soil and plant-associated and newly described type strains.</title>
        <authorList>
            <person name="Whitman W."/>
        </authorList>
    </citation>
    <scope>NUCLEOTIDE SEQUENCE [LARGE SCALE GENOMIC DNA]</scope>
    <source>
        <strain evidence="3 4">1131</strain>
    </source>
</reference>
<evidence type="ECO:0000256" key="2">
    <source>
        <dbReference type="ARBA" id="ARBA00022801"/>
    </source>
</evidence>
<dbReference type="InterPro" id="IPR052558">
    <property type="entry name" value="Siderophore_Hydrolase_D"/>
</dbReference>
<gene>
    <name evidence="3" type="ORF">CYD53_11443</name>
</gene>
<keyword evidence="2" id="KW-0378">Hydrolase</keyword>
<dbReference type="InterPro" id="IPR000801">
    <property type="entry name" value="Esterase-like"/>
</dbReference>
<dbReference type="EMBL" id="PQFZ01000014">
    <property type="protein sequence ID" value="POR48611.1"/>
    <property type="molecule type" value="Genomic_DNA"/>
</dbReference>
<dbReference type="PANTHER" id="PTHR40841:SF2">
    <property type="entry name" value="SIDEROPHORE-DEGRADING ESTERASE (EUROFUNG)"/>
    <property type="match status" value="1"/>
</dbReference>
<comment type="similarity">
    <text evidence="1">Belongs to the esterase D family.</text>
</comment>
<accession>A0A2S4M1N1</accession>
<evidence type="ECO:0000313" key="4">
    <source>
        <dbReference type="Proteomes" id="UP000236919"/>
    </source>
</evidence>
<dbReference type="AlphaFoldDB" id="A0A2S4M1N1"/>
<name>A0A2S4M1N1_9HYPH</name>
<dbReference type="Proteomes" id="UP000236919">
    <property type="component" value="Unassembled WGS sequence"/>
</dbReference>
<comment type="caution">
    <text evidence="3">The sequence shown here is derived from an EMBL/GenBank/DDBJ whole genome shotgun (WGS) entry which is preliminary data.</text>
</comment>
<evidence type="ECO:0000256" key="1">
    <source>
        <dbReference type="ARBA" id="ARBA00005622"/>
    </source>
</evidence>
<evidence type="ECO:0008006" key="5">
    <source>
        <dbReference type="Google" id="ProtNLM"/>
    </source>
</evidence>
<dbReference type="OrthoDB" id="9784036at2"/>
<sequence length="287" mass="31280">MAAQALIPDTIHFDLAPRSGGAPYRIFLRIPTSTRPPQGWPVLYLLDANAMIATAADILRVQAAYPLGTGIADGVVVGIGYPTEAAYDSVRRSWDMGPPPGQVYPPHIQGGPDVRTGGADEFLAFIEDELKPEIDRRVMIDRQRQAIFGHSFGGLFVLHALFRRPDAFSAWVSASPAIWWEGAGIVTEAESFLGRGEINRRGRVLLQAGEYEQALAPFQIGATDAEKRIKGFAESRIVDNARAMAERLARAPNLLTEFQFLPGETHMSVLPSALNLAVRFVFGVQAA</sequence>
<dbReference type="PANTHER" id="PTHR40841">
    <property type="entry name" value="SIDEROPHORE TRIACETYLFUSARININE C ESTERASE"/>
    <property type="match status" value="1"/>
</dbReference>
<organism evidence="3 4">
    <name type="scientific">Bosea psychrotolerans</name>
    <dbReference type="NCBI Taxonomy" id="1871628"/>
    <lineage>
        <taxon>Bacteria</taxon>
        <taxon>Pseudomonadati</taxon>
        <taxon>Pseudomonadota</taxon>
        <taxon>Alphaproteobacteria</taxon>
        <taxon>Hyphomicrobiales</taxon>
        <taxon>Boseaceae</taxon>
        <taxon>Bosea</taxon>
    </lineage>
</organism>
<proteinExistence type="inferred from homology"/>
<dbReference type="SUPFAM" id="SSF53474">
    <property type="entry name" value="alpha/beta-Hydrolases"/>
    <property type="match status" value="1"/>
</dbReference>
<evidence type="ECO:0000313" key="3">
    <source>
        <dbReference type="EMBL" id="POR48611.1"/>
    </source>
</evidence>
<keyword evidence="4" id="KW-1185">Reference proteome</keyword>
<dbReference type="Pfam" id="PF00756">
    <property type="entry name" value="Esterase"/>
    <property type="match status" value="1"/>
</dbReference>